<reference evidence="4" key="1">
    <citation type="journal article" date="2010" name="Nature">
        <title>The Ectocarpus genome and the independent evolution of multicellularity in brown algae.</title>
        <authorList>
            <person name="Cock J.M."/>
            <person name="Sterck L."/>
            <person name="Rouze P."/>
            <person name="Scornet D."/>
            <person name="Allen A.E."/>
            <person name="Amoutzias G."/>
            <person name="Anthouard V."/>
            <person name="Artiguenave F."/>
            <person name="Aury J.M."/>
            <person name="Badger J.H."/>
            <person name="Beszteri B."/>
            <person name="Billiau K."/>
            <person name="Bonnet E."/>
            <person name="Bothwell J.H."/>
            <person name="Bowler C."/>
            <person name="Boyen C."/>
            <person name="Brownlee C."/>
            <person name="Carrano C.J."/>
            <person name="Charrier B."/>
            <person name="Cho G.Y."/>
            <person name="Coelho S.M."/>
            <person name="Collen J."/>
            <person name="Corre E."/>
            <person name="Da Silva C."/>
            <person name="Delage L."/>
            <person name="Delaroque N."/>
            <person name="Dittami S.M."/>
            <person name="Doulbeau S."/>
            <person name="Elias M."/>
            <person name="Farnham G."/>
            <person name="Gachon C.M."/>
            <person name="Gschloessl B."/>
            <person name="Heesch S."/>
            <person name="Jabbari K."/>
            <person name="Jubin C."/>
            <person name="Kawai H."/>
            <person name="Kimura K."/>
            <person name="Kloareg B."/>
            <person name="Kupper F.C."/>
            <person name="Lang D."/>
            <person name="Le Bail A."/>
            <person name="Leblanc C."/>
            <person name="Lerouge P."/>
            <person name="Lohr M."/>
            <person name="Lopez P.J."/>
            <person name="Martens C."/>
            <person name="Maumus F."/>
            <person name="Michel G."/>
            <person name="Miranda-Saavedra D."/>
            <person name="Morales J."/>
            <person name="Moreau H."/>
            <person name="Motomura T."/>
            <person name="Nagasato C."/>
            <person name="Napoli C.A."/>
            <person name="Nelson D.R."/>
            <person name="Nyvall-Collen P."/>
            <person name="Peters A.F."/>
            <person name="Pommier C."/>
            <person name="Potin P."/>
            <person name="Poulain J."/>
            <person name="Quesneville H."/>
            <person name="Read B."/>
            <person name="Rensing S.A."/>
            <person name="Ritter A."/>
            <person name="Rousvoal S."/>
            <person name="Samanta M."/>
            <person name="Samson G."/>
            <person name="Schroeder D.C."/>
            <person name="Segurens B."/>
            <person name="Strittmatter M."/>
            <person name="Tonon T."/>
            <person name="Tregear J.W."/>
            <person name="Valentin K."/>
            <person name="von Dassow P."/>
            <person name="Yamagishi T."/>
            <person name="Van de Peer Y."/>
            <person name="Wincker P."/>
        </authorList>
    </citation>
    <scope>NUCLEOTIDE SEQUENCE</scope>
</reference>
<organism evidence="4">
    <name type="scientific">Ectocarpus siliculosus</name>
    <name type="common">Brown alga</name>
    <name type="synonym">Conferva siliculosa</name>
    <dbReference type="NCBI Taxonomy" id="2880"/>
    <lineage>
        <taxon>Eukaryota</taxon>
        <taxon>Sar</taxon>
        <taxon>Stramenopiles</taxon>
        <taxon>Ochrophyta</taxon>
        <taxon>PX clade</taxon>
        <taxon>Phaeophyceae</taxon>
        <taxon>Ectocarpales</taxon>
        <taxon>Ectocarpaceae</taxon>
        <taxon>Ectocarpus</taxon>
    </lineage>
</organism>
<reference evidence="4" key="2">
    <citation type="submission" date="2010-01" db="EMBL/GenBank/DDBJ databases">
        <authorList>
            <person name="Genoscope - CEA"/>
        </authorList>
    </citation>
    <scope>NUCLEOTIDE SEQUENCE</scope>
</reference>
<dbReference type="Gene3D" id="3.30.70.600">
    <property type="entry name" value="Ribosomal protein S10 domain"/>
    <property type="match status" value="1"/>
</dbReference>
<dbReference type="GeneID" id="27911494"/>
<name>E6ZET7_ECTSI</name>
<dbReference type="GO" id="GO:0005840">
    <property type="term" value="C:ribosome"/>
    <property type="evidence" value="ECO:0007669"/>
    <property type="project" value="UniProtKB-KW"/>
</dbReference>
<dbReference type="GO" id="GO:1990904">
    <property type="term" value="C:ribonucleoprotein complex"/>
    <property type="evidence" value="ECO:0007669"/>
    <property type="project" value="UniProtKB-KW"/>
</dbReference>
<evidence type="ECO:0000256" key="1">
    <source>
        <dbReference type="ARBA" id="ARBA00022980"/>
    </source>
</evidence>
<dbReference type="InterPro" id="IPR027486">
    <property type="entry name" value="Ribosomal_uS10_dom"/>
</dbReference>
<dbReference type="InterPro" id="IPR036838">
    <property type="entry name" value="Ribosomal_uS10_dom_sf"/>
</dbReference>
<gene>
    <name evidence="4" type="primary">rps10</name>
    <name evidence="4" type="ORF">ESILMT59</name>
</gene>
<dbReference type="AlphaFoldDB" id="E6ZET7"/>
<protein>
    <submittedName>
        <fullName evidence="4">Ribosomal protein S10</fullName>
    </submittedName>
</protein>
<dbReference type="SMART" id="SM01403">
    <property type="entry name" value="Ribosomal_S10"/>
    <property type="match status" value="1"/>
</dbReference>
<feature type="domain" description="Small ribosomal subunit protein uS10" evidence="3">
    <location>
        <begin position="13"/>
        <end position="100"/>
    </location>
</feature>
<keyword evidence="4" id="KW-0496">Mitochondrion</keyword>
<dbReference type="SUPFAM" id="SSF54999">
    <property type="entry name" value="Ribosomal protein S10"/>
    <property type="match status" value="1"/>
</dbReference>
<dbReference type="RefSeq" id="YP_009254730.1">
    <property type="nucleotide sequence ID" value="NC_030223.1"/>
</dbReference>
<evidence type="ECO:0000259" key="3">
    <source>
        <dbReference type="SMART" id="SM01403"/>
    </source>
</evidence>
<evidence type="ECO:0000256" key="2">
    <source>
        <dbReference type="ARBA" id="ARBA00023274"/>
    </source>
</evidence>
<evidence type="ECO:0000313" key="4">
    <source>
        <dbReference type="EMBL" id="CBJ18029.1"/>
    </source>
</evidence>
<keyword evidence="2" id="KW-0687">Ribonucleoprotein</keyword>
<geneLocation type="mitochondrion" evidence="4"/>
<proteinExistence type="predicted"/>
<dbReference type="EMBL" id="FP885846">
    <property type="protein sequence ID" value="CBJ18029.1"/>
    <property type="molecule type" value="Genomic_DNA"/>
</dbReference>
<accession>E6ZET7</accession>
<sequence>MEYYNKNIIYTCKIWASSTNLNSLKIYSLLLPLSCISTGLPTKIKRFTLLRSPLGNKRSKDQFERREYKSFFSFQSKEPSKILALLYILQGSSNIKSKIVFKLNQLK</sequence>
<keyword evidence="1 4" id="KW-0689">Ribosomal protein</keyword>
<dbReference type="Pfam" id="PF00338">
    <property type="entry name" value="Ribosomal_S10"/>
    <property type="match status" value="1"/>
</dbReference>